<dbReference type="EMBL" id="JANRMS010002084">
    <property type="protein sequence ID" value="KAJ3524421.1"/>
    <property type="molecule type" value="Genomic_DNA"/>
</dbReference>
<accession>A0ACC1RRB9</accession>
<reference evidence="1" key="1">
    <citation type="submission" date="2022-08" db="EMBL/GenBank/DDBJ databases">
        <title>Genome Sequence of Fusarium decemcellulare.</title>
        <authorList>
            <person name="Buettner E."/>
        </authorList>
    </citation>
    <scope>NUCLEOTIDE SEQUENCE</scope>
    <source>
        <strain evidence="1">Babe19</strain>
    </source>
</reference>
<keyword evidence="2" id="KW-1185">Reference proteome</keyword>
<comment type="caution">
    <text evidence="1">The sequence shown here is derived from an EMBL/GenBank/DDBJ whole genome shotgun (WGS) entry which is preliminary data.</text>
</comment>
<dbReference type="Proteomes" id="UP001148629">
    <property type="component" value="Unassembled WGS sequence"/>
</dbReference>
<proteinExistence type="predicted"/>
<evidence type="ECO:0000313" key="1">
    <source>
        <dbReference type="EMBL" id="KAJ3524421.1"/>
    </source>
</evidence>
<evidence type="ECO:0000313" key="2">
    <source>
        <dbReference type="Proteomes" id="UP001148629"/>
    </source>
</evidence>
<protein>
    <submittedName>
        <fullName evidence="1">Uncharacterized protein</fullName>
    </submittedName>
</protein>
<organism evidence="1 2">
    <name type="scientific">Fusarium decemcellulare</name>
    <dbReference type="NCBI Taxonomy" id="57161"/>
    <lineage>
        <taxon>Eukaryota</taxon>
        <taxon>Fungi</taxon>
        <taxon>Dikarya</taxon>
        <taxon>Ascomycota</taxon>
        <taxon>Pezizomycotina</taxon>
        <taxon>Sordariomycetes</taxon>
        <taxon>Hypocreomycetidae</taxon>
        <taxon>Hypocreales</taxon>
        <taxon>Nectriaceae</taxon>
        <taxon>Fusarium</taxon>
        <taxon>Fusarium decemcellulare species complex</taxon>
    </lineage>
</organism>
<name>A0ACC1RRB9_9HYPO</name>
<gene>
    <name evidence="1" type="ORF">NM208_g12065</name>
</gene>
<sequence>MPASTVEVPAVALSFANNFWGKDDAGVGPLLARMAAAKTTCDELRSFYGARATIEEEYSRKMMNLCRKSLGSQESGTLKTSLDTVRGEVEQMAKQHQNIAAQMKSELEEPLAAFAGGMKERRKIIQNTVEKLLKTKMQQTQHVNKTRDKYEQECLKIKGYLAQGHMVMGQEERRNKAKLEKTQISLATSNTEYENAVKALEDTTARWNREWKSAADKFQDLEEERLDFTKSSLWTFANIASTVCVSDDSSCEKIRLSLEVMDVEKDIITFISEKGTGQEIPDPPKYINFCRGDVNDTQSETSEDDNYSVAQFPRNINPAFRSSSPQPSTFESHHDPNSALAKDLAHRESPAGNKREPDTVQQKLVQPPADEILQPPQQHQQLQQHQQQLQQHQQAQKMQQLQQHQHLQQQQQQQQLQHLQQHPQRQQHLQYQQPPQQRQPPSQQVAHHMGHQMQQQMRPLDTRPADMRLTDMRPTDMRHHEMRHQEPRQIEIRPAMQTRPSGEVRPLMDTRPPADMRQPMDTRNSMEVRRSMEDPYRRQQPAGHMSYDVNQHGPVAAVPHDPYPMDGMTMLCRTGPSPISDRSSQVTSARPSSRDSHSDYSNPTSFSSVEPPSGKTSPVKQNPIKPDPVPAPSPVKLVAKKKSGGFLKNHSPFRRKSQKEMQPSNRNTWHAPSAQSSGSPVRRPQLFNQDPADAWRHTERTQSPEPIDANASLALGVGQNVFAVSNPDTKKKPAAAEAPEETDPIALALAELKGVTLGKQSSVRMSADHYHGISTPVPGSEAASRQASAQTQAQTPTQASAKTSAPSPASRSVPTPVNQDVAAAKRGTPPPSYQTQVSRLGVPPPAVTSRAMKEATKKATAQTRNMFTENGRGGSAGYNASTPAATASRSNTRATEMKRTEPLSQSVPPITSTSRPGTRTPNHGRGESGSYSASPVMRPATRATDHGRADSASHSASPVMRPATRGTDMGRESGSYSSASMSRQGTRATDIGRGESGSYSSASMSRPGTRGTDVNRAETGGYNTPPVARSGTRATEMSRTDTRGYNAPPLSRPGTRGTDMSRGGSGVYGSSPGSRPPTRGTDVPRAASPAPTRSVSPQPPMNDSSNMSYRSASPNPYAASQRSPSVMSTPQKRGSTQSFYQQPSPQEAASRGPSPSPYNQYNRPQSSYAGSEMAVQLAPTDDPYGSQRSRGSRPASRAMSYYEEGGSTRQRSQSVADPSRLYTGDGRPILHYARALYMYQAAIPEELGFAKGDYLAVLRHQDDGWWEAEDTLQETARVVTSKPVQRAVVNTVLLVCTAVTLLCTAAIASALFFQNFLPHEVVTVPVHLQYGSGINPHGIASLETPPMKSQQEYDVSLTLSMPRSNPNVERGNFMVSLHMLDSKADVQLQAKAEQHAALHDGFGATNMLFSSRRPALFPYVDPFVSLASRVLFLVYHLFAPSSSTSTMIIPLAERVWFSKGSMIPKSAYVEVEAGQTIQIYHAALQLTAQLRGLRWLMVHYRVSTFLAFTFLFWVCEIVFTGVAWSIWSVATGSSPGDAEAKAGRLEGAWRHGGDDEEETDRPETFPTYGRQQPLKYEPELKQEVDPEQPLSEIPRAGADADDEDEGSFEDGEDDDPQRKDSGIGTSYSEEGSTSIRRRTSRSRMD</sequence>